<proteinExistence type="predicted"/>
<dbReference type="OrthoDB" id="5810819at2"/>
<dbReference type="SUPFAM" id="SSF53300">
    <property type="entry name" value="vWA-like"/>
    <property type="match status" value="1"/>
</dbReference>
<protein>
    <submittedName>
        <fullName evidence="3">von Willebrand factor type A domain</fullName>
    </submittedName>
</protein>
<dbReference type="EMBL" id="CP014782">
    <property type="protein sequence ID" value="AQS37432.1"/>
    <property type="molecule type" value="Genomic_DNA"/>
</dbReference>
<feature type="transmembrane region" description="Helical" evidence="1">
    <location>
        <begin position="12"/>
        <end position="40"/>
    </location>
</feature>
<evidence type="ECO:0000259" key="2">
    <source>
        <dbReference type="PROSITE" id="PS50234"/>
    </source>
</evidence>
<dbReference type="AlphaFoldDB" id="A0A1S6HPK8"/>
<dbReference type="STRING" id="225848.Sps_02274"/>
<dbReference type="Gene3D" id="3.40.50.410">
    <property type="entry name" value="von Willebrand factor, type A domain"/>
    <property type="match status" value="1"/>
</dbReference>
<keyword evidence="1" id="KW-1133">Transmembrane helix</keyword>
<dbReference type="KEGG" id="spsw:Sps_02274"/>
<feature type="domain" description="VWFA" evidence="2">
    <location>
        <begin position="141"/>
        <end position="389"/>
    </location>
</feature>
<dbReference type="RefSeq" id="WP_077752600.1">
    <property type="nucleotide sequence ID" value="NZ_CP014782.1"/>
</dbReference>
<name>A0A1S6HPK8_9GAMM</name>
<keyword evidence="1" id="KW-0812">Transmembrane</keyword>
<evidence type="ECO:0000256" key="1">
    <source>
        <dbReference type="SAM" id="Phobius"/>
    </source>
</evidence>
<dbReference type="PROSITE" id="PS50234">
    <property type="entry name" value="VWFA"/>
    <property type="match status" value="1"/>
</dbReference>
<accession>A0A1S6HPK8</accession>
<organism evidence="3 4">
    <name type="scientific">Shewanella psychrophila</name>
    <dbReference type="NCBI Taxonomy" id="225848"/>
    <lineage>
        <taxon>Bacteria</taxon>
        <taxon>Pseudomonadati</taxon>
        <taxon>Pseudomonadota</taxon>
        <taxon>Gammaproteobacteria</taxon>
        <taxon>Alteromonadales</taxon>
        <taxon>Shewanellaceae</taxon>
        <taxon>Shewanella</taxon>
    </lineage>
</organism>
<sequence length="405" mass="44403">MIKRSGHYRQHGDVSLMFVICLPFMLAMIAISILLAMYLLTVTRAGQASDAASLVCGYSQRADQDLLLGIMDYYRPGFAAHDGETSISIDNRNRCSITASYRFNPTMMALLPASARTDVSLSSDSGATSQLVVNSTPLPMDLALVLDISGSMSSQLPQLKRIINGALDDIRQQDIAGVGAVRFSLVPFETGVGVINAPWMPESADKVTCIDGLSYGQYSVDYGATVDDLAEPSANLNIKTTLASEWLDACSMDVTILPLTQDLDLVKMRVDGLVTSGTTSSYQGLIWGVRTLLPQWQDEWQIPPVESPELVQRLVLFTDGADQGFHLDELIEQGLCRAIQDKHHIEMSFIGFGVSDSRLQQFRECAGDKGKVYDAQNTQELEAFFHEALQTETNASLVLREEIET</sequence>
<keyword evidence="4" id="KW-1185">Reference proteome</keyword>
<dbReference type="Proteomes" id="UP000189545">
    <property type="component" value="Chromosome"/>
</dbReference>
<keyword evidence="1" id="KW-0472">Membrane</keyword>
<dbReference type="InterPro" id="IPR002035">
    <property type="entry name" value="VWF_A"/>
</dbReference>
<reference evidence="3 4" key="1">
    <citation type="submission" date="2016-03" db="EMBL/GenBank/DDBJ databases">
        <title>Complete genome sequence of Shewanella psychrophila WP2, a deep sea bacterium isolated from west Pacific sediment.</title>
        <authorList>
            <person name="Xu G."/>
            <person name="Jian H."/>
        </authorList>
    </citation>
    <scope>NUCLEOTIDE SEQUENCE [LARGE SCALE GENOMIC DNA]</scope>
    <source>
        <strain evidence="3 4">WP2</strain>
    </source>
</reference>
<gene>
    <name evidence="3" type="ORF">Sps_02274</name>
</gene>
<evidence type="ECO:0000313" key="4">
    <source>
        <dbReference type="Proteomes" id="UP000189545"/>
    </source>
</evidence>
<dbReference type="InterPro" id="IPR036465">
    <property type="entry name" value="vWFA_dom_sf"/>
</dbReference>
<evidence type="ECO:0000313" key="3">
    <source>
        <dbReference type="EMBL" id="AQS37432.1"/>
    </source>
</evidence>